<gene>
    <name evidence="13" type="ORF">SAMN05216282_12342</name>
</gene>
<keyword evidence="7 12" id="KW-0408">Iron</keyword>
<evidence type="ECO:0000313" key="14">
    <source>
        <dbReference type="Proteomes" id="UP000198701"/>
    </source>
</evidence>
<name>A0A1G9GS94_9MICO</name>
<evidence type="ECO:0000256" key="2">
    <source>
        <dbReference type="ARBA" id="ARBA00007957"/>
    </source>
</evidence>
<organism evidence="13 14">
    <name type="scientific">Cryobacterium psychrotolerans</name>
    <dbReference type="NCBI Taxonomy" id="386301"/>
    <lineage>
        <taxon>Bacteria</taxon>
        <taxon>Bacillati</taxon>
        <taxon>Actinomycetota</taxon>
        <taxon>Actinomycetes</taxon>
        <taxon>Micrococcales</taxon>
        <taxon>Microbacteriaceae</taxon>
        <taxon>Cryobacterium</taxon>
    </lineage>
</organism>
<accession>A0A1G9GS94</accession>
<dbReference type="GO" id="GO:0000976">
    <property type="term" value="F:transcription cis-regulatory region binding"/>
    <property type="evidence" value="ECO:0007669"/>
    <property type="project" value="TreeGrafter"/>
</dbReference>
<keyword evidence="4" id="KW-0678">Repressor</keyword>
<feature type="binding site" evidence="11">
    <location>
        <position position="102"/>
    </location>
    <ligand>
        <name>Zn(2+)</name>
        <dbReference type="ChEBI" id="CHEBI:29105"/>
    </ligand>
</feature>
<keyword evidence="14" id="KW-1185">Reference proteome</keyword>
<dbReference type="PANTHER" id="PTHR33202">
    <property type="entry name" value="ZINC UPTAKE REGULATION PROTEIN"/>
    <property type="match status" value="1"/>
</dbReference>
<dbReference type="Gene3D" id="1.10.10.10">
    <property type="entry name" value="Winged helix-like DNA-binding domain superfamily/Winged helix DNA-binding domain"/>
    <property type="match status" value="1"/>
</dbReference>
<comment type="cofactor">
    <cofactor evidence="12">
        <name>Mn(2+)</name>
        <dbReference type="ChEBI" id="CHEBI:29035"/>
    </cofactor>
    <cofactor evidence="12">
        <name>Fe(2+)</name>
        <dbReference type="ChEBI" id="CHEBI:29033"/>
    </cofactor>
    <text evidence="12">Binds 1 Mn(2+) or Fe(2+) ion per subunit.</text>
</comment>
<feature type="binding site" evidence="11">
    <location>
        <position position="99"/>
    </location>
    <ligand>
        <name>Zn(2+)</name>
        <dbReference type="ChEBI" id="CHEBI:29105"/>
    </ligand>
</feature>
<dbReference type="GO" id="GO:0003700">
    <property type="term" value="F:DNA-binding transcription factor activity"/>
    <property type="evidence" value="ECO:0007669"/>
    <property type="project" value="InterPro"/>
</dbReference>
<evidence type="ECO:0000256" key="7">
    <source>
        <dbReference type="ARBA" id="ARBA00023004"/>
    </source>
</evidence>
<evidence type="ECO:0000256" key="8">
    <source>
        <dbReference type="ARBA" id="ARBA00023015"/>
    </source>
</evidence>
<dbReference type="GO" id="GO:0008270">
    <property type="term" value="F:zinc ion binding"/>
    <property type="evidence" value="ECO:0007669"/>
    <property type="project" value="TreeGrafter"/>
</dbReference>
<dbReference type="EMBL" id="FNFU01000023">
    <property type="protein sequence ID" value="SDL03482.1"/>
    <property type="molecule type" value="Genomic_DNA"/>
</dbReference>
<dbReference type="Pfam" id="PF01475">
    <property type="entry name" value="FUR"/>
    <property type="match status" value="1"/>
</dbReference>
<feature type="binding site" evidence="11">
    <location>
        <position position="139"/>
    </location>
    <ligand>
        <name>Zn(2+)</name>
        <dbReference type="ChEBI" id="CHEBI:29105"/>
    </ligand>
</feature>
<dbReference type="GO" id="GO:0045892">
    <property type="term" value="P:negative regulation of DNA-templated transcription"/>
    <property type="evidence" value="ECO:0007669"/>
    <property type="project" value="TreeGrafter"/>
</dbReference>
<keyword evidence="8" id="KW-0805">Transcription regulation</keyword>
<protein>
    <submittedName>
        <fullName evidence="13">Fur family transcriptional regulator, ferric uptake regulator</fullName>
    </submittedName>
</protein>
<keyword evidence="6 11" id="KW-0862">Zinc</keyword>
<comment type="cofactor">
    <cofactor evidence="11">
        <name>Zn(2+)</name>
        <dbReference type="ChEBI" id="CHEBI:29105"/>
    </cofactor>
    <text evidence="11">Binds 1 zinc ion per subunit.</text>
</comment>
<dbReference type="InterPro" id="IPR036390">
    <property type="entry name" value="WH_DNA-bd_sf"/>
</dbReference>
<dbReference type="STRING" id="386301.SAMN05216282_12342"/>
<evidence type="ECO:0000256" key="3">
    <source>
        <dbReference type="ARBA" id="ARBA00022490"/>
    </source>
</evidence>
<proteinExistence type="inferred from homology"/>
<evidence type="ECO:0000256" key="1">
    <source>
        <dbReference type="ARBA" id="ARBA00004496"/>
    </source>
</evidence>
<evidence type="ECO:0000313" key="13">
    <source>
        <dbReference type="EMBL" id="SDL03482.1"/>
    </source>
</evidence>
<dbReference type="InterPro" id="IPR002481">
    <property type="entry name" value="FUR"/>
</dbReference>
<evidence type="ECO:0000256" key="12">
    <source>
        <dbReference type="PIRSR" id="PIRSR602481-2"/>
    </source>
</evidence>
<dbReference type="OrthoDB" id="5242893at2"/>
<keyword evidence="9" id="KW-0238">DNA-binding</keyword>
<sequence>MTATDATATHTLADGIRSAGLKVTAQRLAVLYALADSPHASAERVFAAVHAGLPGTSLQAVYGVLAAFTSAGLVRRIEPAGSAALFERRVGDNHHHLVCTGCDAVHDVDCVVGEAPCLTPADARGFAVASAEVTFWGLCPSCRTEPATP</sequence>
<feature type="binding site" evidence="11">
    <location>
        <position position="142"/>
    </location>
    <ligand>
        <name>Zn(2+)</name>
        <dbReference type="ChEBI" id="CHEBI:29105"/>
    </ligand>
</feature>
<evidence type="ECO:0000256" key="5">
    <source>
        <dbReference type="ARBA" id="ARBA00022723"/>
    </source>
</evidence>
<dbReference type="SUPFAM" id="SSF46785">
    <property type="entry name" value="Winged helix' DNA-binding domain"/>
    <property type="match status" value="1"/>
</dbReference>
<keyword evidence="3" id="KW-0963">Cytoplasm</keyword>
<dbReference type="GO" id="GO:1900376">
    <property type="term" value="P:regulation of secondary metabolite biosynthetic process"/>
    <property type="evidence" value="ECO:0007669"/>
    <property type="project" value="TreeGrafter"/>
</dbReference>
<dbReference type="InterPro" id="IPR036388">
    <property type="entry name" value="WH-like_DNA-bd_sf"/>
</dbReference>
<evidence type="ECO:0000256" key="4">
    <source>
        <dbReference type="ARBA" id="ARBA00022491"/>
    </source>
</evidence>
<evidence type="ECO:0000256" key="9">
    <source>
        <dbReference type="ARBA" id="ARBA00023125"/>
    </source>
</evidence>
<dbReference type="GO" id="GO:0005737">
    <property type="term" value="C:cytoplasm"/>
    <property type="evidence" value="ECO:0007669"/>
    <property type="project" value="UniProtKB-SubCell"/>
</dbReference>
<evidence type="ECO:0000256" key="6">
    <source>
        <dbReference type="ARBA" id="ARBA00022833"/>
    </source>
</evidence>
<keyword evidence="10" id="KW-0804">Transcription</keyword>
<comment type="subcellular location">
    <subcellularLocation>
        <location evidence="1">Cytoplasm</location>
    </subcellularLocation>
</comment>
<keyword evidence="5 11" id="KW-0479">Metal-binding</keyword>
<dbReference type="InterPro" id="IPR043135">
    <property type="entry name" value="Fur_C"/>
</dbReference>
<dbReference type="RefSeq" id="WP_092324892.1">
    <property type="nucleotide sequence ID" value="NZ_FNFU01000023.1"/>
</dbReference>
<dbReference type="AlphaFoldDB" id="A0A1G9GS94"/>
<dbReference type="Proteomes" id="UP000198701">
    <property type="component" value="Unassembled WGS sequence"/>
</dbReference>
<dbReference type="CDD" id="cd07153">
    <property type="entry name" value="Fur_like"/>
    <property type="match status" value="1"/>
</dbReference>
<comment type="similarity">
    <text evidence="2">Belongs to the Fur family.</text>
</comment>
<evidence type="ECO:0000256" key="10">
    <source>
        <dbReference type="ARBA" id="ARBA00023163"/>
    </source>
</evidence>
<dbReference type="Gene3D" id="3.30.1490.190">
    <property type="match status" value="1"/>
</dbReference>
<evidence type="ECO:0000256" key="11">
    <source>
        <dbReference type="PIRSR" id="PIRSR602481-1"/>
    </source>
</evidence>
<dbReference type="PANTHER" id="PTHR33202:SF18">
    <property type="entry name" value="TRANSCRIPTIONAL REGULATOR FURA"/>
    <property type="match status" value="1"/>
</dbReference>
<reference evidence="13 14" key="1">
    <citation type="submission" date="2016-10" db="EMBL/GenBank/DDBJ databases">
        <authorList>
            <person name="de Groot N.N."/>
        </authorList>
    </citation>
    <scope>NUCLEOTIDE SEQUENCE [LARGE SCALE GENOMIC DNA]</scope>
    <source>
        <strain evidence="13 14">CGMCC 1.5382</strain>
    </source>
</reference>
<feature type="binding site" evidence="12">
    <location>
        <position position="114"/>
    </location>
    <ligand>
        <name>Fe cation</name>
        <dbReference type="ChEBI" id="CHEBI:24875"/>
    </ligand>
</feature>